<dbReference type="PANTHER" id="PTHR11576">
    <property type="entry name" value="ZONA PELLUCIDA SPERM-BINDING PROTEIN 3"/>
    <property type="match status" value="1"/>
</dbReference>
<evidence type="ECO:0000256" key="7">
    <source>
        <dbReference type="ARBA" id="ARBA00022685"/>
    </source>
</evidence>
<keyword evidence="4 14" id="KW-1003">Cell membrane</keyword>
<comment type="function">
    <text evidence="14">Component of the zona pellucida, an extracellular matrix surrounding oocytes which mediates sperm binding, induction of the acrosome reaction and prevents post-fertilization polyspermy. The zona pellucida is composed of 3 to 4 glycoproteins, ZP1, ZP2, ZP3, and ZP4. ZP3 is essential for sperm binding and zona matrix formation.</text>
</comment>
<dbReference type="InterPro" id="IPR042235">
    <property type="entry name" value="ZP-C_dom"/>
</dbReference>
<dbReference type="InterPro" id="IPR055356">
    <property type="entry name" value="ZP-N"/>
</dbReference>
<dbReference type="InterPro" id="IPR017977">
    <property type="entry name" value="ZP_dom_CS"/>
</dbReference>
<evidence type="ECO:0000256" key="8">
    <source>
        <dbReference type="ARBA" id="ARBA00022692"/>
    </source>
</evidence>
<dbReference type="GO" id="GO:0035804">
    <property type="term" value="F:structural constituent of egg coat"/>
    <property type="evidence" value="ECO:0007669"/>
    <property type="project" value="UniProtKB-UniRule"/>
</dbReference>
<accession>V9KS16</accession>
<comment type="subcellular location">
    <subcellularLocation>
        <location evidence="1">Secreted</location>
        <location evidence="1">Extracellular space</location>
        <location evidence="1">Extracellular matrix</location>
    </subcellularLocation>
    <subcellularLocation>
        <location evidence="14">Zona pellucida</location>
    </subcellularLocation>
    <subcellularLocation>
        <location evidence="14">Cell membrane</location>
        <topology evidence="14">Single-pass type I membrane protein</topology>
    </subcellularLocation>
</comment>
<dbReference type="GO" id="GO:2000344">
    <property type="term" value="P:positive regulation of acrosome reaction"/>
    <property type="evidence" value="ECO:0007669"/>
    <property type="project" value="UniProtKB-UniRule"/>
</dbReference>
<dbReference type="GO" id="GO:0032190">
    <property type="term" value="F:acrosin binding"/>
    <property type="evidence" value="ECO:0007669"/>
    <property type="project" value="TreeGrafter"/>
</dbReference>
<evidence type="ECO:0000256" key="13">
    <source>
        <dbReference type="ARBA" id="ARBA00023180"/>
    </source>
</evidence>
<protein>
    <recommendedName>
        <fullName evidence="3 14">Zona pellucida sperm-binding protein 3</fullName>
    </recommendedName>
</protein>
<evidence type="ECO:0000256" key="14">
    <source>
        <dbReference type="RuleBase" id="RU367066"/>
    </source>
</evidence>
<keyword evidence="10 14" id="KW-1133">Transmembrane helix</keyword>
<feature type="transmembrane region" description="Helical" evidence="14">
    <location>
        <begin position="431"/>
        <end position="456"/>
    </location>
</feature>
<evidence type="ECO:0000256" key="4">
    <source>
        <dbReference type="ARBA" id="ARBA00022475"/>
    </source>
</evidence>
<keyword evidence="8 14" id="KW-0812">Transmembrane</keyword>
<name>V9KS16_CALMI</name>
<comment type="domain">
    <text evidence="14">The ZP domain is involved in the polymerization of the ZP proteins to form the zona pellucida.</text>
</comment>
<keyword evidence="7 14" id="KW-0165">Cleavage on pair of basic residues</keyword>
<keyword evidence="13" id="KW-0325">Glycoprotein</keyword>
<feature type="non-terminal residue" evidence="16">
    <location>
        <position position="1"/>
    </location>
</feature>
<evidence type="ECO:0000313" key="16">
    <source>
        <dbReference type="EMBL" id="AFP01173.1"/>
    </source>
</evidence>
<reference evidence="16" key="1">
    <citation type="journal article" date="2014" name="Nature">
        <title>Elephant shark genome provides unique insights into gnathostome evolution.</title>
        <authorList>
            <consortium name="International Elephant Shark Genome Sequencing Consortium"/>
            <person name="Venkatesh B."/>
            <person name="Lee A.P."/>
            <person name="Ravi V."/>
            <person name="Maurya A.K."/>
            <person name="Lian M.M."/>
            <person name="Swann J.B."/>
            <person name="Ohta Y."/>
            <person name="Flajnik M.F."/>
            <person name="Sutoh Y."/>
            <person name="Kasahara M."/>
            <person name="Hoon S."/>
            <person name="Gangu V."/>
            <person name="Roy S.W."/>
            <person name="Irimia M."/>
            <person name="Korzh V."/>
            <person name="Kondrychyn I."/>
            <person name="Lim Z.W."/>
            <person name="Tay B.H."/>
            <person name="Tohari S."/>
            <person name="Kong K.W."/>
            <person name="Ho S."/>
            <person name="Lorente-Galdos B."/>
            <person name="Quilez J."/>
            <person name="Marques-Bonet T."/>
            <person name="Raney B.J."/>
            <person name="Ingham P.W."/>
            <person name="Tay A."/>
            <person name="Hillier L.W."/>
            <person name="Minx P."/>
            <person name="Boehm T."/>
            <person name="Wilson R.K."/>
            <person name="Brenner S."/>
            <person name="Warren W.C."/>
        </authorList>
    </citation>
    <scope>NUCLEOTIDE SEQUENCE</scope>
    <source>
        <tissue evidence="16">Ovary</tissue>
    </source>
</reference>
<organism evidence="16">
    <name type="scientific">Callorhinchus milii</name>
    <name type="common">Ghost shark</name>
    <dbReference type="NCBI Taxonomy" id="7868"/>
    <lineage>
        <taxon>Eukaryota</taxon>
        <taxon>Metazoa</taxon>
        <taxon>Chordata</taxon>
        <taxon>Craniata</taxon>
        <taxon>Vertebrata</taxon>
        <taxon>Chondrichthyes</taxon>
        <taxon>Holocephali</taxon>
        <taxon>Chimaeriformes</taxon>
        <taxon>Callorhinchidae</taxon>
        <taxon>Callorhinchus</taxon>
    </lineage>
</organism>
<evidence type="ECO:0000256" key="2">
    <source>
        <dbReference type="ARBA" id="ARBA00006735"/>
    </source>
</evidence>
<proteinExistence type="evidence at transcript level"/>
<dbReference type="Pfam" id="PF00100">
    <property type="entry name" value="Zona_pellucida"/>
    <property type="match status" value="1"/>
</dbReference>
<dbReference type="GO" id="GO:0035803">
    <property type="term" value="P:egg coat formation"/>
    <property type="evidence" value="ECO:0007669"/>
    <property type="project" value="UniProtKB-UniRule"/>
</dbReference>
<keyword evidence="9 14" id="KW-0732">Signal</keyword>
<dbReference type="EMBL" id="JW868655">
    <property type="protein sequence ID" value="AFP01173.1"/>
    <property type="molecule type" value="mRNA"/>
</dbReference>
<evidence type="ECO:0000256" key="10">
    <source>
        <dbReference type="ARBA" id="ARBA00022989"/>
    </source>
</evidence>
<dbReference type="FunFam" id="2.60.40.3210:FF:000001">
    <property type="entry name" value="Zona pellucida sperm-binding protein 3"/>
    <property type="match status" value="1"/>
</dbReference>
<sequence>VSWWIIVGTVQRDCEMGCPGRRWCLILVAIIGTVCGANSLQEMRLRRRQAQPSARIIDFHAPQTSSDLGVAEGISPLPAVLVRCTERQLLVTVSRDLFGSGHLIQAADLTLGSNCGSSGQDRMGRVLFEVGLGACGTVVTMSADYLNYSTHLSYEPRPIGTVILRTNGAVVPIQCLYRRHQNVSSHAIKPTWRPFSSTKTGEERLAFSLRLMNDDWSAERASNVYHLGELIHIEASVETGNHLDLRVLIDRCVATLTPNKTSSPRYSIIDSNGCLVDSRDEGSFSSFVSPRAEEDKLRLLLDAFRFHEDHRNSIFITCHLKVSAAVDKAIDSMNKACWVDKSSNVWVSVEGLDAVCNCCELDNCGSSGGGFLSRGKRALNSEPGSFAHGERKAEVMVGPLVIFDYGSGELVASKLDDALSQRSTSSSSGSAAFIVALALAVAAIVSSVFIFASLAMNHLSRRVVLI</sequence>
<evidence type="ECO:0000256" key="6">
    <source>
        <dbReference type="ARBA" id="ARBA00022530"/>
    </source>
</evidence>
<keyword evidence="12 14" id="KW-1015">Disulfide bond</keyword>
<evidence type="ECO:0000256" key="9">
    <source>
        <dbReference type="ARBA" id="ARBA00022729"/>
    </source>
</evidence>
<evidence type="ECO:0000256" key="11">
    <source>
        <dbReference type="ARBA" id="ARBA00023136"/>
    </source>
</evidence>
<dbReference type="Gene3D" id="2.60.40.4100">
    <property type="entry name" value="Zona pellucida, ZP-C domain"/>
    <property type="match status" value="1"/>
</dbReference>
<dbReference type="PANTHER" id="PTHR11576:SF2">
    <property type="entry name" value="ZONA PELLUCIDA SPERM-BINDING PROTEIN 3"/>
    <property type="match status" value="1"/>
</dbReference>
<dbReference type="AlphaFoldDB" id="V9KS16"/>
<dbReference type="InterPro" id="IPR001507">
    <property type="entry name" value="ZP_dom"/>
</dbReference>
<dbReference type="FunFam" id="2.60.40.4100:FF:000002">
    <property type="entry name" value="Zona pellucida sperm-binding protein 3"/>
    <property type="match status" value="1"/>
</dbReference>
<dbReference type="Gene3D" id="2.60.40.3210">
    <property type="entry name" value="Zona pellucida, ZP-N domain"/>
    <property type="match status" value="1"/>
</dbReference>
<dbReference type="PROSITE" id="PS51034">
    <property type="entry name" value="ZP_2"/>
    <property type="match status" value="1"/>
</dbReference>
<dbReference type="Pfam" id="PF23344">
    <property type="entry name" value="ZP-N"/>
    <property type="match status" value="1"/>
</dbReference>
<dbReference type="GO" id="GO:0035805">
    <property type="term" value="C:egg coat"/>
    <property type="evidence" value="ECO:0007669"/>
    <property type="project" value="UniProtKB-SubCell"/>
</dbReference>
<comment type="PTM">
    <text evidence="14">Proteolytically cleaved before the transmembrane segment to yield the secreted ectodomain incorporated in the zona pellucida.</text>
</comment>
<evidence type="ECO:0000256" key="12">
    <source>
        <dbReference type="ARBA" id="ARBA00023157"/>
    </source>
</evidence>
<comment type="similarity">
    <text evidence="2 14">Belongs to the ZP domain family. ZPC subfamily.</text>
</comment>
<dbReference type="PROSITE" id="PS00682">
    <property type="entry name" value="ZP_1"/>
    <property type="match status" value="1"/>
</dbReference>
<dbReference type="InterPro" id="IPR048290">
    <property type="entry name" value="ZP_chr"/>
</dbReference>
<dbReference type="GO" id="GO:0007339">
    <property type="term" value="P:binding of sperm to zona pellucida"/>
    <property type="evidence" value="ECO:0007669"/>
    <property type="project" value="UniProtKB-UniRule"/>
</dbReference>
<dbReference type="InterPro" id="IPR055355">
    <property type="entry name" value="ZP-C"/>
</dbReference>
<keyword evidence="5 14" id="KW-0964">Secreted</keyword>
<evidence type="ECO:0000256" key="3">
    <source>
        <dbReference type="ARBA" id="ARBA00017980"/>
    </source>
</evidence>
<dbReference type="PRINTS" id="PR00023">
    <property type="entry name" value="ZPELLUCIDA"/>
</dbReference>
<dbReference type="GO" id="GO:0005886">
    <property type="term" value="C:plasma membrane"/>
    <property type="evidence" value="ECO:0007669"/>
    <property type="project" value="UniProtKB-SubCell"/>
</dbReference>
<evidence type="ECO:0000259" key="15">
    <source>
        <dbReference type="PROSITE" id="PS51034"/>
    </source>
</evidence>
<evidence type="ECO:0000256" key="1">
    <source>
        <dbReference type="ARBA" id="ARBA00004498"/>
    </source>
</evidence>
<evidence type="ECO:0000256" key="5">
    <source>
        <dbReference type="ARBA" id="ARBA00022525"/>
    </source>
</evidence>
<keyword evidence="6 14" id="KW-0272">Extracellular matrix</keyword>
<dbReference type="SMART" id="SM00241">
    <property type="entry name" value="ZP"/>
    <property type="match status" value="1"/>
</dbReference>
<keyword evidence="11 14" id="KW-0472">Membrane</keyword>
<feature type="domain" description="ZP" evidence="15">
    <location>
        <begin position="83"/>
        <end position="344"/>
    </location>
</feature>